<dbReference type="EMBL" id="MCFA01000279">
    <property type="protein sequence ID" value="ORX95411.1"/>
    <property type="molecule type" value="Genomic_DNA"/>
</dbReference>
<reference evidence="2 3" key="1">
    <citation type="submission" date="2016-07" db="EMBL/GenBank/DDBJ databases">
        <title>Pervasive Adenine N6-methylation of Active Genes in Fungi.</title>
        <authorList>
            <consortium name="DOE Joint Genome Institute"/>
            <person name="Mondo S.J."/>
            <person name="Dannebaum R.O."/>
            <person name="Kuo R.C."/>
            <person name="Labutti K."/>
            <person name="Haridas S."/>
            <person name="Kuo A."/>
            <person name="Salamov A."/>
            <person name="Ahrendt S.R."/>
            <person name="Lipzen A."/>
            <person name="Sullivan W."/>
            <person name="Andreopoulos W.B."/>
            <person name="Clum A."/>
            <person name="Lindquist E."/>
            <person name="Daum C."/>
            <person name="Ramamoorthy G.K."/>
            <person name="Gryganskyi A."/>
            <person name="Culley D."/>
            <person name="Magnuson J.K."/>
            <person name="James T.Y."/>
            <person name="O'Malley M.A."/>
            <person name="Stajich J.E."/>
            <person name="Spatafora J.W."/>
            <person name="Visel A."/>
            <person name="Grigoriev I.V."/>
        </authorList>
    </citation>
    <scope>NUCLEOTIDE SEQUENCE [LARGE SCALE GENOMIC DNA]</scope>
    <source>
        <strain evidence="2 3">CBS 115471</strain>
    </source>
</reference>
<feature type="compositionally biased region" description="Low complexity" evidence="1">
    <location>
        <begin position="371"/>
        <end position="381"/>
    </location>
</feature>
<evidence type="ECO:0000256" key="1">
    <source>
        <dbReference type="SAM" id="MobiDB-lite"/>
    </source>
</evidence>
<feature type="compositionally biased region" description="Polar residues" evidence="1">
    <location>
        <begin position="633"/>
        <end position="667"/>
    </location>
</feature>
<feature type="region of interest" description="Disordered" evidence="1">
    <location>
        <begin position="1"/>
        <end position="199"/>
    </location>
</feature>
<evidence type="ECO:0000313" key="3">
    <source>
        <dbReference type="Proteomes" id="UP000193144"/>
    </source>
</evidence>
<protein>
    <submittedName>
        <fullName evidence="2">Uncharacterized protein</fullName>
    </submittedName>
</protein>
<sequence length="821" mass="89963">MAQTLPVAAGLPSPRSPTLSDAGMILPEVYPLRSLSPNPYTERPPSPSSLLYSHSNRSAPKLASAPQGRRGPSPQVRSPPLSAQSSRSTLRSAMTETAAGPKKHRLHGEDALASSPTIASPPHLMEKPWEGDQPRRLSNSSSLHSEDMENMKWPGFDGSGGFDFDDSGVVLDEDEDEDDDDDERDPFPIASNADEDAEQDRWLEAQDEVDDDLYSSNALSRRAEIILANAKKRLNVMEGNLRGARQSLVVSPTFNAMKMASELSHHLSAARERDRTLYSSRSKQYLASPLSTNAGSPGHSRVLSETSVPIPFSPANFSRVYPNKRASSAMGTSSGPWSPEGFGHGRFPVRESRSYETMRDRRGTNDDQDSSLRSYSRGSRSPPNTLETLPEDGDGPRLHRSASAATDLRVQMNDLKGRISSLKQRAKEDHMRRRSLQSLRTPSPFTSAEVWYAGADAYKTGGSPITADAGVGFTTQSPVRKALFEDEEEPAGSSTPRLMAGESPTLGAIPDAVGEGSQESEFDDEYPTSHYEDAEDLLLENHQADHEDLLEGIEEEDMTENDFVSVDGEAFEPQGESVYEDAVYEMPVAERHEDRVDAFDYEHFFLHSAMGTYSSTSRRSSSSSGASVETTRPSTALQERPKSISSLKRISIHQRNPSVDSVSTMASFATAAEEQSDGEDENEQMDAFSQQVKQYSFPQRNGTSQSMRSDSAINMRGTNGNISPGQPTTSPRSASPGNLANGLHTSKIFSVLLEGSQSSRPRLALNDEEKQLIYSLAAGMQQVCERLQSTAGDQYERKELRRRLDQARRCLSGESIDGEAF</sequence>
<feature type="region of interest" description="Disordered" evidence="1">
    <location>
        <begin position="613"/>
        <end position="741"/>
    </location>
</feature>
<comment type="caution">
    <text evidence="2">The sequence shown here is derived from an EMBL/GenBank/DDBJ whole genome shotgun (WGS) entry which is preliminary data.</text>
</comment>
<feature type="region of interest" description="Disordered" evidence="1">
    <location>
        <begin position="325"/>
        <end position="405"/>
    </location>
</feature>
<proteinExistence type="predicted"/>
<feature type="compositionally biased region" description="Polar residues" evidence="1">
    <location>
        <begin position="687"/>
        <end position="741"/>
    </location>
</feature>
<feature type="compositionally biased region" description="Polar residues" evidence="1">
    <location>
        <begin position="81"/>
        <end position="95"/>
    </location>
</feature>
<accession>A0A1Y1YBI9</accession>
<feature type="compositionally biased region" description="Basic and acidic residues" evidence="1">
    <location>
        <begin position="124"/>
        <end position="135"/>
    </location>
</feature>
<organism evidence="2 3">
    <name type="scientific">Clohesyomyces aquaticus</name>
    <dbReference type="NCBI Taxonomy" id="1231657"/>
    <lineage>
        <taxon>Eukaryota</taxon>
        <taxon>Fungi</taxon>
        <taxon>Dikarya</taxon>
        <taxon>Ascomycota</taxon>
        <taxon>Pezizomycotina</taxon>
        <taxon>Dothideomycetes</taxon>
        <taxon>Pleosporomycetidae</taxon>
        <taxon>Pleosporales</taxon>
        <taxon>Lindgomycetaceae</taxon>
        <taxon>Clohesyomyces</taxon>
    </lineage>
</organism>
<gene>
    <name evidence="2" type="ORF">BCR34DRAFT_607959</name>
</gene>
<evidence type="ECO:0000313" key="2">
    <source>
        <dbReference type="EMBL" id="ORX95411.1"/>
    </source>
</evidence>
<feature type="compositionally biased region" description="Basic and acidic residues" evidence="1">
    <location>
        <begin position="348"/>
        <end position="365"/>
    </location>
</feature>
<dbReference type="Proteomes" id="UP000193144">
    <property type="component" value="Unassembled WGS sequence"/>
</dbReference>
<dbReference type="AlphaFoldDB" id="A0A1Y1YBI9"/>
<feature type="compositionally biased region" description="Acidic residues" evidence="1">
    <location>
        <begin position="163"/>
        <end position="184"/>
    </location>
</feature>
<dbReference type="STRING" id="1231657.A0A1Y1YBI9"/>
<feature type="compositionally biased region" description="Acidic residues" evidence="1">
    <location>
        <begin position="674"/>
        <end position="684"/>
    </location>
</feature>
<feature type="compositionally biased region" description="Polar residues" evidence="1">
    <location>
        <begin position="325"/>
        <end position="336"/>
    </location>
</feature>
<feature type="compositionally biased region" description="Low complexity" evidence="1">
    <location>
        <begin position="614"/>
        <end position="632"/>
    </location>
</feature>
<dbReference type="OrthoDB" id="3438840at2759"/>
<keyword evidence="3" id="KW-1185">Reference proteome</keyword>
<name>A0A1Y1YBI9_9PLEO</name>